<protein>
    <recommendedName>
        <fullName evidence="3">UspA domain-containing protein</fullName>
    </recommendedName>
</protein>
<accession>A0A1V9FN42</accession>
<dbReference type="RefSeq" id="WP_081164461.1">
    <property type="nucleotide sequence ID" value="NZ_LWBP01000167.1"/>
</dbReference>
<evidence type="ECO:0000313" key="2">
    <source>
        <dbReference type="Proteomes" id="UP000192276"/>
    </source>
</evidence>
<dbReference type="Gene3D" id="3.40.50.12370">
    <property type="match status" value="1"/>
</dbReference>
<name>A0A1V9FN42_9BACT</name>
<dbReference type="SUPFAM" id="SSF52402">
    <property type="entry name" value="Adenine nucleotide alpha hydrolases-like"/>
    <property type="match status" value="2"/>
</dbReference>
<dbReference type="EMBL" id="LWBP01000167">
    <property type="protein sequence ID" value="OQP59784.1"/>
    <property type="molecule type" value="Genomic_DNA"/>
</dbReference>
<dbReference type="OrthoDB" id="662548at2"/>
<evidence type="ECO:0008006" key="3">
    <source>
        <dbReference type="Google" id="ProtNLM"/>
    </source>
</evidence>
<organism evidence="1 2">
    <name type="scientific">Niastella populi</name>
    <dbReference type="NCBI Taxonomy" id="550983"/>
    <lineage>
        <taxon>Bacteria</taxon>
        <taxon>Pseudomonadati</taxon>
        <taxon>Bacteroidota</taxon>
        <taxon>Chitinophagia</taxon>
        <taxon>Chitinophagales</taxon>
        <taxon>Chitinophagaceae</taxon>
        <taxon>Niastella</taxon>
    </lineage>
</organism>
<proteinExistence type="predicted"/>
<sequence length="276" mass="30596">MKKILLALDAGHVDTELIHFACNTATLSHSTLTGYFLSEPKEEETIVNMAFGMPYVETIVTKGPTAAEQKQLAYIQQFERTCAVRGIRCQILNNSTINAAEAIIEESRFADLVIVQASLSFEKKLEESPTALVKQILAEAECPVLVAPLNQTGIEEIVFAYDGSRSAVFAIKQFTYLFPELADKKAIVLQVNKDDSLPVTDKEKLGKWLRMHYSGIGFQVLQGKPSEELYARLLGKQNTIVVMGAFGRSWLSSLFKPATAGILLKTINLPFFITHH</sequence>
<dbReference type="AlphaFoldDB" id="A0A1V9FN42"/>
<gene>
    <name evidence="1" type="ORF">A4R26_20530</name>
</gene>
<keyword evidence="2" id="KW-1185">Reference proteome</keyword>
<reference evidence="2" key="1">
    <citation type="submission" date="2016-04" db="EMBL/GenBank/DDBJ databases">
        <authorList>
            <person name="Chen L."/>
            <person name="Zhuang W."/>
            <person name="Wang G."/>
        </authorList>
    </citation>
    <scope>NUCLEOTIDE SEQUENCE [LARGE SCALE GENOMIC DNA]</scope>
    <source>
        <strain evidence="2">208</strain>
    </source>
</reference>
<dbReference type="Proteomes" id="UP000192276">
    <property type="component" value="Unassembled WGS sequence"/>
</dbReference>
<dbReference type="STRING" id="550983.A4R26_20530"/>
<comment type="caution">
    <text evidence="1">The sequence shown here is derived from an EMBL/GenBank/DDBJ whole genome shotgun (WGS) entry which is preliminary data.</text>
</comment>
<evidence type="ECO:0000313" key="1">
    <source>
        <dbReference type="EMBL" id="OQP59784.1"/>
    </source>
</evidence>